<dbReference type="OrthoDB" id="9792269at2"/>
<feature type="domain" description="Glycosyl transferase family 1" evidence="1">
    <location>
        <begin position="180"/>
        <end position="294"/>
    </location>
</feature>
<dbReference type="InterPro" id="IPR028098">
    <property type="entry name" value="Glyco_trans_4-like_N"/>
</dbReference>
<dbReference type="RefSeq" id="WP_107241338.1">
    <property type="nucleotide sequence ID" value="NZ_PYMJ01000002.1"/>
</dbReference>
<protein>
    <recommendedName>
        <fullName evidence="5">Glycosyltransferase</fullName>
    </recommendedName>
</protein>
<dbReference type="InterPro" id="IPR001296">
    <property type="entry name" value="Glyco_trans_1"/>
</dbReference>
<gene>
    <name evidence="3" type="ORF">C9J12_02930</name>
</gene>
<proteinExistence type="predicted"/>
<reference evidence="3 4" key="1">
    <citation type="submission" date="2018-01" db="EMBL/GenBank/DDBJ databases">
        <title>Whole genome sequencing of Histamine producing bacteria.</title>
        <authorList>
            <person name="Butler K."/>
        </authorList>
    </citation>
    <scope>NUCLEOTIDE SEQUENCE [LARGE SCALE GENOMIC DNA]</scope>
    <source>
        <strain evidence="3 4">JCM 12947</strain>
    </source>
</reference>
<sequence>MNVFIIIPTLRAGGAESVVVSLANSISSSESDINCTVVTIFDDVGTDYFAGSLSKDVNVIQLGLSLKSKFKAVYSLYKVIKQLKPDVIHTHLTGIFYSSLSSWFLDIRLIHTVHTQPSIEFSGLKKSLFKLVNTLIQPCIVSLNEKSENEMKNNFSCFSTIIPNGSRNLGSVDRVANRNFVIVARFDPVKRHEVLIKSFIDASRNTDSNLYIVGVCVSGHEKYYQDLKNKIDLSERIHLFENVSSNNELSQLFSKSQFVVLSSLYEGLPVSLLEGMSTGLIPVGLPTPGLLDFFQINGLTRMSRGDDVCLFSNNLKDCIFLSQSDVDTESDLSKKIFDSTYSSSIMASRYSYLYNEITKV</sequence>
<dbReference type="Proteomes" id="UP000240987">
    <property type="component" value="Unassembled WGS sequence"/>
</dbReference>
<feature type="domain" description="Glycosyltransferase subfamily 4-like N-terminal" evidence="2">
    <location>
        <begin position="13"/>
        <end position="133"/>
    </location>
</feature>
<dbReference type="PANTHER" id="PTHR12526">
    <property type="entry name" value="GLYCOSYLTRANSFERASE"/>
    <property type="match status" value="1"/>
</dbReference>
<dbReference type="Pfam" id="PF13439">
    <property type="entry name" value="Glyco_transf_4"/>
    <property type="match status" value="1"/>
</dbReference>
<keyword evidence="4" id="KW-1185">Reference proteome</keyword>
<evidence type="ECO:0000313" key="4">
    <source>
        <dbReference type="Proteomes" id="UP000240987"/>
    </source>
</evidence>
<comment type="caution">
    <text evidence="3">The sequence shown here is derived from an EMBL/GenBank/DDBJ whole genome shotgun (WGS) entry which is preliminary data.</text>
</comment>
<dbReference type="GO" id="GO:1901135">
    <property type="term" value="P:carbohydrate derivative metabolic process"/>
    <property type="evidence" value="ECO:0007669"/>
    <property type="project" value="UniProtKB-ARBA"/>
</dbReference>
<organism evidence="3 4">
    <name type="scientific">Photobacterium frigidiphilum</name>
    <dbReference type="NCBI Taxonomy" id="264736"/>
    <lineage>
        <taxon>Bacteria</taxon>
        <taxon>Pseudomonadati</taxon>
        <taxon>Pseudomonadota</taxon>
        <taxon>Gammaproteobacteria</taxon>
        <taxon>Vibrionales</taxon>
        <taxon>Vibrionaceae</taxon>
        <taxon>Photobacterium</taxon>
    </lineage>
</organism>
<dbReference type="PANTHER" id="PTHR12526:SF630">
    <property type="entry name" value="GLYCOSYLTRANSFERASE"/>
    <property type="match status" value="1"/>
</dbReference>
<evidence type="ECO:0000259" key="1">
    <source>
        <dbReference type="Pfam" id="PF00534"/>
    </source>
</evidence>
<dbReference type="GO" id="GO:0016757">
    <property type="term" value="F:glycosyltransferase activity"/>
    <property type="evidence" value="ECO:0007669"/>
    <property type="project" value="InterPro"/>
</dbReference>
<dbReference type="AlphaFoldDB" id="A0A2T3JPF9"/>
<dbReference type="EMBL" id="PYMJ01000002">
    <property type="protein sequence ID" value="PSU50937.1"/>
    <property type="molecule type" value="Genomic_DNA"/>
</dbReference>
<evidence type="ECO:0000259" key="2">
    <source>
        <dbReference type="Pfam" id="PF13439"/>
    </source>
</evidence>
<accession>A0A2T3JPF9</accession>
<dbReference type="Gene3D" id="3.40.50.2000">
    <property type="entry name" value="Glycogen Phosphorylase B"/>
    <property type="match status" value="2"/>
</dbReference>
<evidence type="ECO:0008006" key="5">
    <source>
        <dbReference type="Google" id="ProtNLM"/>
    </source>
</evidence>
<evidence type="ECO:0000313" key="3">
    <source>
        <dbReference type="EMBL" id="PSU50937.1"/>
    </source>
</evidence>
<name>A0A2T3JPF9_9GAMM</name>
<dbReference type="Pfam" id="PF00534">
    <property type="entry name" value="Glycos_transf_1"/>
    <property type="match status" value="1"/>
</dbReference>
<dbReference type="SUPFAM" id="SSF53756">
    <property type="entry name" value="UDP-Glycosyltransferase/glycogen phosphorylase"/>
    <property type="match status" value="1"/>
</dbReference>